<feature type="repeat" description="ANK" evidence="1">
    <location>
        <begin position="41"/>
        <end position="73"/>
    </location>
</feature>
<dbReference type="SMART" id="SM00248">
    <property type="entry name" value="ANK"/>
    <property type="match status" value="4"/>
</dbReference>
<gene>
    <name evidence="3" type="ORF">CkaCkLH20_04271</name>
</gene>
<keyword evidence="4" id="KW-1185">Reference proteome</keyword>
<proteinExistence type="predicted"/>
<organism evidence="3 4">
    <name type="scientific">Colletotrichum karsti</name>
    <dbReference type="NCBI Taxonomy" id="1095194"/>
    <lineage>
        <taxon>Eukaryota</taxon>
        <taxon>Fungi</taxon>
        <taxon>Dikarya</taxon>
        <taxon>Ascomycota</taxon>
        <taxon>Pezizomycotina</taxon>
        <taxon>Sordariomycetes</taxon>
        <taxon>Hypocreomycetidae</taxon>
        <taxon>Glomerellales</taxon>
        <taxon>Glomerellaceae</taxon>
        <taxon>Colletotrichum</taxon>
        <taxon>Colletotrichum boninense species complex</taxon>
    </lineage>
</organism>
<dbReference type="Pfam" id="PF06985">
    <property type="entry name" value="HET"/>
    <property type="match status" value="1"/>
</dbReference>
<dbReference type="EMBL" id="JAATWM020000011">
    <property type="protein sequence ID" value="KAF9878233.1"/>
    <property type="molecule type" value="Genomic_DNA"/>
</dbReference>
<dbReference type="PANTHER" id="PTHR33112:SF16">
    <property type="entry name" value="HETEROKARYON INCOMPATIBILITY DOMAIN-CONTAINING PROTEIN"/>
    <property type="match status" value="1"/>
</dbReference>
<dbReference type="GeneID" id="62160064"/>
<feature type="repeat" description="ANK" evidence="1">
    <location>
        <begin position="118"/>
        <end position="150"/>
    </location>
</feature>
<evidence type="ECO:0000313" key="4">
    <source>
        <dbReference type="Proteomes" id="UP000781932"/>
    </source>
</evidence>
<dbReference type="InterPro" id="IPR002110">
    <property type="entry name" value="Ankyrin_rpt"/>
</dbReference>
<keyword evidence="1" id="KW-0040">ANK repeat</keyword>
<dbReference type="RefSeq" id="XP_038747694.1">
    <property type="nucleotide sequence ID" value="XM_038886990.1"/>
</dbReference>
<dbReference type="InterPro" id="IPR036770">
    <property type="entry name" value="Ankyrin_rpt-contain_sf"/>
</dbReference>
<name>A0A9P6LLW6_9PEZI</name>
<dbReference type="OrthoDB" id="426293at2759"/>
<dbReference type="InterPro" id="IPR010730">
    <property type="entry name" value="HET"/>
</dbReference>
<comment type="caution">
    <text evidence="3">The sequence shown here is derived from an EMBL/GenBank/DDBJ whole genome shotgun (WGS) entry which is preliminary data.</text>
</comment>
<accession>A0A9P6LLW6</accession>
<feature type="repeat" description="ANK" evidence="1">
    <location>
        <begin position="74"/>
        <end position="102"/>
    </location>
</feature>
<dbReference type="PANTHER" id="PTHR33112">
    <property type="entry name" value="DOMAIN PROTEIN, PUTATIVE-RELATED"/>
    <property type="match status" value="1"/>
</dbReference>
<dbReference type="Pfam" id="PF00023">
    <property type="entry name" value="Ank"/>
    <property type="match status" value="1"/>
</dbReference>
<feature type="domain" description="Heterokaryon incompatibility" evidence="2">
    <location>
        <begin position="444"/>
        <end position="616"/>
    </location>
</feature>
<sequence length="732" mass="83033">MNYATSGQHLRWPPYPRYTYNQWKTELENGFDPNTTWAGSNDRSPLFIAVLTGDINLTALLLNYGAQTEDYNDNGMTVLHEAILKGHEEIAKLLLRCGANPNLPIIRPISRFPPPFYPGSTALHLAVLEGLLDVARCLMHHGADSQAMTLVGWTPVDVAVLGRQTSMLEILLDGCKFELFEYGGQRDESSEEGEVEITRHLLENGIRGTGARHVWFYRCQLCRLLSDPSIAEQGSSQLARFLIREMSDCLMKRARKPCQMTWDRKLCEACETFETLDSDNVFNAFEHSPNEAALALSANKGCNFCQFLLDALQNHPDPSPIQENWLWQQFGYDSKVSLRIERKPWRQGYKMRIMCGESASTVKLDYVSRQINEAVANTAPSDVGGTGSDRSFAIANAWLRGCQDDHPSCYHPTELGQLPTRVIDVGSESSPPYLYLTARERIPYAALSYCWGGQGNTRLLSTNADEYRTRLPSESLPRTISEAIEITRRMGVRYLWVDALCIMQDSTSDLEQELSRMGDIYFNAWLTIAAKDSAESSQGCFRERDWHSSALVPLNLRLPERVAQSRLQDQGDTWLTRAPLVNTRTSGVNRLMAMPRCRASPQETPILETRGWTLQEELLSRRMLIFGKDEVSWVCLETACSERRQTDVEVRSDSTWQNNCRRIVSQGVEDNRTTFKVSRPQVWAYWLDTVESFSRRRLSDRRDKVVALEGVQRAIGVCLNDEWLADAGEIGY</sequence>
<dbReference type="AlphaFoldDB" id="A0A9P6LLW6"/>
<protein>
    <recommendedName>
        <fullName evidence="2">Heterokaryon incompatibility domain-containing protein</fullName>
    </recommendedName>
</protein>
<dbReference type="Pfam" id="PF12796">
    <property type="entry name" value="Ank_2"/>
    <property type="match status" value="1"/>
</dbReference>
<evidence type="ECO:0000313" key="3">
    <source>
        <dbReference type="EMBL" id="KAF9878233.1"/>
    </source>
</evidence>
<reference evidence="3" key="1">
    <citation type="submission" date="2020-03" db="EMBL/GenBank/DDBJ databases">
        <authorList>
            <person name="He L."/>
        </authorList>
    </citation>
    <scope>NUCLEOTIDE SEQUENCE</scope>
    <source>
        <strain evidence="3">CkLH20</strain>
    </source>
</reference>
<evidence type="ECO:0000256" key="1">
    <source>
        <dbReference type="PROSITE-ProRule" id="PRU00023"/>
    </source>
</evidence>
<evidence type="ECO:0000259" key="2">
    <source>
        <dbReference type="Pfam" id="PF06985"/>
    </source>
</evidence>
<dbReference type="PROSITE" id="PS50088">
    <property type="entry name" value="ANK_REPEAT"/>
    <property type="match status" value="3"/>
</dbReference>
<dbReference type="PROSITE" id="PS50297">
    <property type="entry name" value="ANK_REP_REGION"/>
    <property type="match status" value="3"/>
</dbReference>
<reference evidence="3" key="2">
    <citation type="submission" date="2020-11" db="EMBL/GenBank/DDBJ databases">
        <title>Whole genome sequencing of Colletotrichum sp.</title>
        <authorList>
            <person name="Li H."/>
        </authorList>
    </citation>
    <scope>NUCLEOTIDE SEQUENCE</scope>
    <source>
        <strain evidence="3">CkLH20</strain>
    </source>
</reference>
<dbReference type="Proteomes" id="UP000781932">
    <property type="component" value="Unassembled WGS sequence"/>
</dbReference>
<dbReference type="Gene3D" id="1.25.40.20">
    <property type="entry name" value="Ankyrin repeat-containing domain"/>
    <property type="match status" value="1"/>
</dbReference>
<dbReference type="SUPFAM" id="SSF48403">
    <property type="entry name" value="Ankyrin repeat"/>
    <property type="match status" value="1"/>
</dbReference>